<dbReference type="InterPro" id="IPR051208">
    <property type="entry name" value="Class-I_Fumarase/Tartrate_DH"/>
</dbReference>
<evidence type="ECO:0000256" key="6">
    <source>
        <dbReference type="ARBA" id="ARBA00023239"/>
    </source>
</evidence>
<dbReference type="STRING" id="1123382.SAMN02745221_01003"/>
<evidence type="ECO:0000256" key="2">
    <source>
        <dbReference type="ARBA" id="ARBA00022485"/>
    </source>
</evidence>
<evidence type="ECO:0000256" key="5">
    <source>
        <dbReference type="ARBA" id="ARBA00023014"/>
    </source>
</evidence>
<keyword evidence="2" id="KW-0004">4Fe-4S</keyword>
<feature type="domain" description="Fe-S hydro-lyase tartrate dehydratase alpha-type catalytic" evidence="7">
    <location>
        <begin position="12"/>
        <end position="276"/>
    </location>
</feature>
<organism evidence="8 9">
    <name type="scientific">Thermosyntropha lipolytica DSM 11003</name>
    <dbReference type="NCBI Taxonomy" id="1123382"/>
    <lineage>
        <taxon>Bacteria</taxon>
        <taxon>Bacillati</taxon>
        <taxon>Bacillota</taxon>
        <taxon>Clostridia</taxon>
        <taxon>Eubacteriales</taxon>
        <taxon>Syntrophomonadaceae</taxon>
        <taxon>Thermosyntropha</taxon>
    </lineage>
</organism>
<dbReference type="OrthoDB" id="9798978at2"/>
<dbReference type="InterPro" id="IPR036052">
    <property type="entry name" value="TrpB-like_PALP_sf"/>
</dbReference>
<dbReference type="GO" id="GO:0046872">
    <property type="term" value="F:metal ion binding"/>
    <property type="evidence" value="ECO:0007669"/>
    <property type="project" value="UniProtKB-KW"/>
</dbReference>
<evidence type="ECO:0000256" key="1">
    <source>
        <dbReference type="ARBA" id="ARBA00008876"/>
    </source>
</evidence>
<protein>
    <submittedName>
        <fullName evidence="8">Fumarate hydratase subunit alpha</fullName>
    </submittedName>
</protein>
<dbReference type="GO" id="GO:0016829">
    <property type="term" value="F:lyase activity"/>
    <property type="evidence" value="ECO:0007669"/>
    <property type="project" value="UniProtKB-KW"/>
</dbReference>
<keyword evidence="3" id="KW-0479">Metal-binding</keyword>
<accession>A0A1M5MT85</accession>
<evidence type="ECO:0000256" key="4">
    <source>
        <dbReference type="ARBA" id="ARBA00023004"/>
    </source>
</evidence>
<dbReference type="GO" id="GO:1901605">
    <property type="term" value="P:alpha-amino acid metabolic process"/>
    <property type="evidence" value="ECO:0007669"/>
    <property type="project" value="UniProtKB-ARBA"/>
</dbReference>
<evidence type="ECO:0000256" key="3">
    <source>
        <dbReference type="ARBA" id="ARBA00022723"/>
    </source>
</evidence>
<evidence type="ECO:0000313" key="8">
    <source>
        <dbReference type="EMBL" id="SHG80342.1"/>
    </source>
</evidence>
<evidence type="ECO:0000259" key="7">
    <source>
        <dbReference type="Pfam" id="PF05681"/>
    </source>
</evidence>
<dbReference type="EMBL" id="FQWY01000013">
    <property type="protein sequence ID" value="SHG80342.1"/>
    <property type="molecule type" value="Genomic_DNA"/>
</dbReference>
<dbReference type="NCBIfam" id="TIGR00722">
    <property type="entry name" value="ttdA_fumA_fumB"/>
    <property type="match status" value="1"/>
</dbReference>
<keyword evidence="5" id="KW-0411">Iron-sulfur</keyword>
<dbReference type="RefSeq" id="WP_073090933.1">
    <property type="nucleotide sequence ID" value="NZ_FQWY01000013.1"/>
</dbReference>
<dbReference type="GO" id="GO:0051539">
    <property type="term" value="F:4 iron, 4 sulfur cluster binding"/>
    <property type="evidence" value="ECO:0007669"/>
    <property type="project" value="UniProtKB-KW"/>
</dbReference>
<evidence type="ECO:0000313" key="9">
    <source>
        <dbReference type="Proteomes" id="UP000242329"/>
    </source>
</evidence>
<dbReference type="PANTHER" id="PTHR30389:SF17">
    <property type="entry name" value="L(+)-TARTRATE DEHYDRATASE SUBUNIT ALPHA-RELATED"/>
    <property type="match status" value="1"/>
</dbReference>
<name>A0A1M5MT85_9FIRM</name>
<proteinExistence type="inferred from homology"/>
<dbReference type="SUPFAM" id="SSF53686">
    <property type="entry name" value="Tryptophan synthase beta subunit-like PLP-dependent enzymes"/>
    <property type="match status" value="1"/>
</dbReference>
<dbReference type="Pfam" id="PF05681">
    <property type="entry name" value="Fumerase"/>
    <property type="match status" value="1"/>
</dbReference>
<dbReference type="AlphaFoldDB" id="A0A1M5MT85"/>
<reference evidence="9" key="1">
    <citation type="submission" date="2016-11" db="EMBL/GenBank/DDBJ databases">
        <authorList>
            <person name="Varghese N."/>
            <person name="Submissions S."/>
        </authorList>
    </citation>
    <scope>NUCLEOTIDE SEQUENCE [LARGE SCALE GENOMIC DNA]</scope>
    <source>
        <strain evidence="9">DSM 11003</strain>
    </source>
</reference>
<keyword evidence="6" id="KW-0456">Lyase</keyword>
<dbReference type="Proteomes" id="UP000242329">
    <property type="component" value="Unassembled WGS sequence"/>
</dbReference>
<comment type="similarity">
    <text evidence="1">Belongs to the class-I fumarase family.</text>
</comment>
<sequence>MRKVKAEDIKNRVCEAVIEANIKLPPDIRKALEKAREEEEGTARKILEILLTNADMALKERMPLCQDTGMVVVEVKLGQEVEITGGSLKEAINEGIREGYRKGYFRASVVNDPILRKNTGDNTPGIIHMEMVPGENIEIIVLPKGAGSENMGRVAMLKPLKGVEGIKEFVLQAVKEAGSNPCPPLIVGVGVGGNMEKAAYLAKKALMRPVDIRNEREDIKRLEEELLYAINALNIGPQGLGGKTTALAVNIETYPTHIASLPVAVNLGCHATRRAGFVI</sequence>
<dbReference type="InterPro" id="IPR004646">
    <property type="entry name" value="Fe-S_hydro-lyase_TtdA-typ_cat"/>
</dbReference>
<keyword evidence="4" id="KW-0408">Iron</keyword>
<dbReference type="NCBIfam" id="NF004885">
    <property type="entry name" value="PRK06246.1"/>
    <property type="match status" value="1"/>
</dbReference>
<dbReference type="PANTHER" id="PTHR30389">
    <property type="entry name" value="FUMARATE HYDRATASE-RELATED"/>
    <property type="match status" value="1"/>
</dbReference>
<keyword evidence="9" id="KW-1185">Reference proteome</keyword>
<gene>
    <name evidence="8" type="ORF">SAMN02745221_01003</name>
</gene>